<accession>X0ZZW7</accession>
<proteinExistence type="predicted"/>
<evidence type="ECO:0000313" key="1">
    <source>
        <dbReference type="EMBL" id="GAG75104.1"/>
    </source>
</evidence>
<name>X0ZZW7_9ZZZZ</name>
<comment type="caution">
    <text evidence="1">The sequence shown here is derived from an EMBL/GenBank/DDBJ whole genome shotgun (WGS) entry which is preliminary data.</text>
</comment>
<organism evidence="1">
    <name type="scientific">marine sediment metagenome</name>
    <dbReference type="NCBI Taxonomy" id="412755"/>
    <lineage>
        <taxon>unclassified sequences</taxon>
        <taxon>metagenomes</taxon>
        <taxon>ecological metagenomes</taxon>
    </lineage>
</organism>
<reference evidence="1" key="1">
    <citation type="journal article" date="2014" name="Front. Microbiol.">
        <title>High frequency of phylogenetically diverse reductive dehalogenase-homologous genes in deep subseafloor sedimentary metagenomes.</title>
        <authorList>
            <person name="Kawai M."/>
            <person name="Futagami T."/>
            <person name="Toyoda A."/>
            <person name="Takaki Y."/>
            <person name="Nishi S."/>
            <person name="Hori S."/>
            <person name="Arai W."/>
            <person name="Tsubouchi T."/>
            <person name="Morono Y."/>
            <person name="Uchiyama I."/>
            <person name="Ito T."/>
            <person name="Fujiyama A."/>
            <person name="Inagaki F."/>
            <person name="Takami H."/>
        </authorList>
    </citation>
    <scope>NUCLEOTIDE SEQUENCE</scope>
    <source>
        <strain evidence="1">Expedition CK06-06</strain>
    </source>
</reference>
<sequence>MGAIFAIEQYFSFKEDEKRRAEESKVIVKAKYTLDYCSEKFPIRVTVLNGSERSIKNYKFDLEVYQRGYSNNLNTFNIYDYNKYQSNKIILPDRGWIICWALPKIIQKRDDKADLIYRVSRESITFFTNETYAKEFIEDKLSKEK</sequence>
<dbReference type="EMBL" id="BART01017115">
    <property type="protein sequence ID" value="GAG75104.1"/>
    <property type="molecule type" value="Genomic_DNA"/>
</dbReference>
<dbReference type="AlphaFoldDB" id="X0ZZW7"/>
<protein>
    <submittedName>
        <fullName evidence="1">Uncharacterized protein</fullName>
    </submittedName>
</protein>
<gene>
    <name evidence="1" type="ORF">S01H4_32684</name>
</gene>